<proteinExistence type="predicted"/>
<dbReference type="AlphaFoldDB" id="A0A4Y2ALD3"/>
<reference evidence="2 3" key="1">
    <citation type="journal article" date="2019" name="Sci. Rep.">
        <title>Orb-weaving spider Araneus ventricosus genome elucidates the spidroin gene catalogue.</title>
        <authorList>
            <person name="Kono N."/>
            <person name="Nakamura H."/>
            <person name="Ohtoshi R."/>
            <person name="Moran D.A.P."/>
            <person name="Shinohara A."/>
            <person name="Yoshida Y."/>
            <person name="Fujiwara M."/>
            <person name="Mori M."/>
            <person name="Tomita M."/>
            <person name="Arakawa K."/>
        </authorList>
    </citation>
    <scope>NUCLEOTIDE SEQUENCE [LARGE SCALE GENOMIC DNA]</scope>
</reference>
<sequence length="90" mass="10484">MLMKCRKSKQFFNCFCIPVLKNLEVMDELFDHRSFLKKDADPQKIQEYLELPSGSEEDFSNFSDEDPTFNPDELEAYTSSDDEDCESALP</sequence>
<dbReference type="Proteomes" id="UP000499080">
    <property type="component" value="Unassembled WGS sequence"/>
</dbReference>
<organism evidence="2 3">
    <name type="scientific">Araneus ventricosus</name>
    <name type="common">Orbweaver spider</name>
    <name type="synonym">Epeira ventricosa</name>
    <dbReference type="NCBI Taxonomy" id="182803"/>
    <lineage>
        <taxon>Eukaryota</taxon>
        <taxon>Metazoa</taxon>
        <taxon>Ecdysozoa</taxon>
        <taxon>Arthropoda</taxon>
        <taxon>Chelicerata</taxon>
        <taxon>Arachnida</taxon>
        <taxon>Araneae</taxon>
        <taxon>Araneomorphae</taxon>
        <taxon>Entelegynae</taxon>
        <taxon>Araneoidea</taxon>
        <taxon>Araneidae</taxon>
        <taxon>Araneus</taxon>
    </lineage>
</organism>
<feature type="region of interest" description="Disordered" evidence="1">
    <location>
        <begin position="53"/>
        <end position="90"/>
    </location>
</feature>
<gene>
    <name evidence="2" type="ORF">AVEN_225318_1</name>
</gene>
<dbReference type="OrthoDB" id="6473384at2759"/>
<feature type="compositionally biased region" description="Acidic residues" evidence="1">
    <location>
        <begin position="55"/>
        <end position="90"/>
    </location>
</feature>
<dbReference type="EMBL" id="BGPR01000022">
    <property type="protein sequence ID" value="GBL80662.1"/>
    <property type="molecule type" value="Genomic_DNA"/>
</dbReference>
<evidence type="ECO:0000313" key="2">
    <source>
        <dbReference type="EMBL" id="GBL80662.1"/>
    </source>
</evidence>
<name>A0A4Y2ALD3_ARAVE</name>
<keyword evidence="3" id="KW-1185">Reference proteome</keyword>
<evidence type="ECO:0000313" key="3">
    <source>
        <dbReference type="Proteomes" id="UP000499080"/>
    </source>
</evidence>
<evidence type="ECO:0000256" key="1">
    <source>
        <dbReference type="SAM" id="MobiDB-lite"/>
    </source>
</evidence>
<protein>
    <submittedName>
        <fullName evidence="2">Uncharacterized protein</fullName>
    </submittedName>
</protein>
<comment type="caution">
    <text evidence="2">The sequence shown here is derived from an EMBL/GenBank/DDBJ whole genome shotgun (WGS) entry which is preliminary data.</text>
</comment>
<accession>A0A4Y2ALD3</accession>